<keyword evidence="6" id="KW-0808">Transferase</keyword>
<feature type="domain" description="Protein kinase" evidence="5">
    <location>
        <begin position="282"/>
        <end position="551"/>
    </location>
</feature>
<evidence type="ECO:0000256" key="3">
    <source>
        <dbReference type="ARBA" id="ARBA00022840"/>
    </source>
</evidence>
<evidence type="ECO:0000259" key="5">
    <source>
        <dbReference type="PROSITE" id="PS50011"/>
    </source>
</evidence>
<dbReference type="InterPro" id="IPR001245">
    <property type="entry name" value="Ser-Thr/Tyr_kinase_cat_dom"/>
</dbReference>
<dbReference type="OMA" id="PGIVCEY"/>
<dbReference type="PANTHER" id="PTHR44329">
    <property type="entry name" value="SERINE/THREONINE-PROTEIN KINASE TNNI3K-RELATED"/>
    <property type="match status" value="1"/>
</dbReference>
<protein>
    <submittedName>
        <fullName evidence="6">TKL protein kinase</fullName>
    </submittedName>
</protein>
<dbReference type="CDD" id="cd14014">
    <property type="entry name" value="STKc_PknB_like"/>
    <property type="match status" value="1"/>
</dbReference>
<dbReference type="PANTHER" id="PTHR44329:SF214">
    <property type="entry name" value="PROTEIN KINASE DOMAIN-CONTAINING PROTEIN"/>
    <property type="match status" value="1"/>
</dbReference>
<dbReference type="STRING" id="695850.A0A067C570"/>
<dbReference type="SMART" id="SM00220">
    <property type="entry name" value="S_TKc"/>
    <property type="match status" value="1"/>
</dbReference>
<dbReference type="InterPro" id="IPR017441">
    <property type="entry name" value="Protein_kinase_ATP_BS"/>
</dbReference>
<keyword evidence="2 4" id="KW-0547">Nucleotide-binding</keyword>
<dbReference type="PROSITE" id="PS50011">
    <property type="entry name" value="PROTEIN_KINASE_DOM"/>
    <property type="match status" value="4"/>
</dbReference>
<keyword evidence="7" id="KW-1185">Reference proteome</keyword>
<evidence type="ECO:0000256" key="4">
    <source>
        <dbReference type="PROSITE-ProRule" id="PRU10141"/>
    </source>
</evidence>
<keyword evidence="3 4" id="KW-0067">ATP-binding</keyword>
<feature type="domain" description="Protein kinase" evidence="5">
    <location>
        <begin position="1"/>
        <end position="282"/>
    </location>
</feature>
<keyword evidence="6" id="KW-0418">Kinase</keyword>
<gene>
    <name evidence="6" type="ORF">SPRG_08957</name>
</gene>
<evidence type="ECO:0000313" key="6">
    <source>
        <dbReference type="EMBL" id="KDO25658.1"/>
    </source>
</evidence>
<dbReference type="SUPFAM" id="SSF56112">
    <property type="entry name" value="Protein kinase-like (PK-like)"/>
    <property type="match status" value="4"/>
</dbReference>
<dbReference type="OrthoDB" id="1668230at2759"/>
<feature type="domain" description="Protein kinase" evidence="5">
    <location>
        <begin position="805"/>
        <end position="1064"/>
    </location>
</feature>
<dbReference type="PROSITE" id="PS00108">
    <property type="entry name" value="PROTEIN_KINASE_ST"/>
    <property type="match status" value="1"/>
</dbReference>
<proteinExistence type="predicted"/>
<dbReference type="KEGG" id="spar:SPRG_08957"/>
<sequence length="1070" mass="117237">MASNADDTVIAESTVKFDEEKDSGAGSVGTKRVFVKRHDNASVEALQLMTFAADSSAFPILVGTLSSPPGIVCEYMDLGDLGSYLHALQHPSSLLWPAQAHIAWSVATAVSYLHDYGLAHQRLRPEHILLSANFDVKLCGLSAIVAEDNDGDEDVRGLGRVLDAMRTRAAELAATNRFFNVPPTPTWLLELAAACVDGSMSIVDVVDVLERNGANEGVVYENQHHQRTLTITKSSGAFSPAPTMTARVSSAPFTPQSSFLAPSAVLDDLQSRYRVATLDAGLLTCGMDVEGTDGDVVLRRGAYDGQPVAVHMARQLGAIGHGDFLDHVARLLAVQRDKYMPRVLGVCHVPQTSLLGCEPPPPVPCLVVDRRGLRSLRDVLAECLPYAGPFYWRLKLWCAHNIVACLEHLHSLRVCHMNLTSHNVLLDSKFRPRLSNVGVALTTRLRECATLGTGASRWHPPEVFLTNAQPTPAMDVFAFGTLLYELETHKQPHDAIVTDLALATAISSGTNVHVSADCPSGLAQLAADCMRHDPTERPSTASIVRRLYDLLHPSSTLDMTGPASLMAIDPVSLQFETIVEIDDCMETFRGRLSSEHVWIKRPKTESTGNDRVDTRASFFDEVSLLLRLQSVQSPHIVKLLGVSNMASLAPTMVIEHPRLGSLREFILGHTLSSLDDLHRRGWIHGDMCSESVSLGDHRQPKLERLGAARHLYAAPEVLSANAYSKASDVYAFGSLMCEVDTATSPLEADTTGTSISPVLDRVKRGTLTPRPSPGCPPEYRRLANACMTFNEAREDLPVADNDHLVASCDMLGTGSYAVVVRCTFKEEPCALKQLLPRIARDRRHRAKFLREMRLLASVSFRGTRHAPEPSFVMELVAPGENLRLWLQRRPPPSWRARCRIALSLIEAIAYLHTQQHVVHLDIKSLNIMVLEDDRVKLVDFGEAQALAEATPETVMGAGTIQWMAPELHFSRGDIGALTKADIYSFGVVLSELDALQLPFSDRPFASAYAIWNAVAQDDARPHMSASSPTWFRALAERCMDRDPGCRPDAVTIRAALSMRVHTLDDNSSTL</sequence>
<dbReference type="GeneID" id="24131157"/>
<name>A0A067C570_SAPPC</name>
<feature type="binding site" evidence="4">
    <location>
        <position position="832"/>
    </location>
    <ligand>
        <name>ATP</name>
        <dbReference type="ChEBI" id="CHEBI:30616"/>
    </ligand>
</feature>
<evidence type="ECO:0000256" key="2">
    <source>
        <dbReference type="ARBA" id="ARBA00022741"/>
    </source>
</evidence>
<evidence type="ECO:0000313" key="7">
    <source>
        <dbReference type="Proteomes" id="UP000030745"/>
    </source>
</evidence>
<evidence type="ECO:0000256" key="1">
    <source>
        <dbReference type="ARBA" id="ARBA00022527"/>
    </source>
</evidence>
<dbReference type="Proteomes" id="UP000030745">
    <property type="component" value="Unassembled WGS sequence"/>
</dbReference>
<dbReference type="Gene3D" id="1.10.510.10">
    <property type="entry name" value="Transferase(Phosphotransferase) domain 1"/>
    <property type="match status" value="4"/>
</dbReference>
<dbReference type="AlphaFoldDB" id="A0A067C570"/>
<accession>A0A067C570</accession>
<dbReference type="EMBL" id="KK583230">
    <property type="protein sequence ID" value="KDO25658.1"/>
    <property type="molecule type" value="Genomic_DNA"/>
</dbReference>
<dbReference type="GO" id="GO:0004674">
    <property type="term" value="F:protein serine/threonine kinase activity"/>
    <property type="evidence" value="ECO:0007669"/>
    <property type="project" value="UniProtKB-KW"/>
</dbReference>
<reference evidence="6 7" key="1">
    <citation type="journal article" date="2013" name="PLoS Genet.">
        <title>Distinctive expansion of potential virulence genes in the genome of the oomycete fish pathogen Saprolegnia parasitica.</title>
        <authorList>
            <person name="Jiang R.H."/>
            <person name="de Bruijn I."/>
            <person name="Haas B.J."/>
            <person name="Belmonte R."/>
            <person name="Lobach L."/>
            <person name="Christie J."/>
            <person name="van den Ackerveken G."/>
            <person name="Bottin A."/>
            <person name="Bulone V."/>
            <person name="Diaz-Moreno S.M."/>
            <person name="Dumas B."/>
            <person name="Fan L."/>
            <person name="Gaulin E."/>
            <person name="Govers F."/>
            <person name="Grenville-Briggs L.J."/>
            <person name="Horner N.R."/>
            <person name="Levin J.Z."/>
            <person name="Mammella M."/>
            <person name="Meijer H.J."/>
            <person name="Morris P."/>
            <person name="Nusbaum C."/>
            <person name="Oome S."/>
            <person name="Phillips A.J."/>
            <person name="van Rooyen D."/>
            <person name="Rzeszutek E."/>
            <person name="Saraiva M."/>
            <person name="Secombes C.J."/>
            <person name="Seidl M.F."/>
            <person name="Snel B."/>
            <person name="Stassen J.H."/>
            <person name="Sykes S."/>
            <person name="Tripathy S."/>
            <person name="van den Berg H."/>
            <person name="Vega-Arreguin J.C."/>
            <person name="Wawra S."/>
            <person name="Young S.K."/>
            <person name="Zeng Q."/>
            <person name="Dieguez-Uribeondo J."/>
            <person name="Russ C."/>
            <person name="Tyler B.M."/>
            <person name="van West P."/>
        </authorList>
    </citation>
    <scope>NUCLEOTIDE SEQUENCE [LARGE SCALE GENOMIC DNA]</scope>
    <source>
        <strain evidence="6 7">CBS 223.65</strain>
    </source>
</reference>
<feature type="domain" description="Protein kinase" evidence="5">
    <location>
        <begin position="554"/>
        <end position="806"/>
    </location>
</feature>
<dbReference type="RefSeq" id="XP_012203689.1">
    <property type="nucleotide sequence ID" value="XM_012348299.1"/>
</dbReference>
<keyword evidence="1" id="KW-0723">Serine/threonine-protein kinase</keyword>
<dbReference type="InterPro" id="IPR011009">
    <property type="entry name" value="Kinase-like_dom_sf"/>
</dbReference>
<organism evidence="6 7">
    <name type="scientific">Saprolegnia parasitica (strain CBS 223.65)</name>
    <dbReference type="NCBI Taxonomy" id="695850"/>
    <lineage>
        <taxon>Eukaryota</taxon>
        <taxon>Sar</taxon>
        <taxon>Stramenopiles</taxon>
        <taxon>Oomycota</taxon>
        <taxon>Saprolegniomycetes</taxon>
        <taxon>Saprolegniales</taxon>
        <taxon>Saprolegniaceae</taxon>
        <taxon>Saprolegnia</taxon>
    </lineage>
</organism>
<dbReference type="VEuPathDB" id="FungiDB:SPRG_08957"/>
<dbReference type="InterPro" id="IPR051681">
    <property type="entry name" value="Ser/Thr_Kinases-Pseudokinases"/>
</dbReference>
<dbReference type="InterPro" id="IPR000719">
    <property type="entry name" value="Prot_kinase_dom"/>
</dbReference>
<dbReference type="Pfam" id="PF07714">
    <property type="entry name" value="PK_Tyr_Ser-Thr"/>
    <property type="match status" value="3"/>
</dbReference>
<dbReference type="GO" id="GO:0005524">
    <property type="term" value="F:ATP binding"/>
    <property type="evidence" value="ECO:0007669"/>
    <property type="project" value="UniProtKB-UniRule"/>
</dbReference>
<dbReference type="PROSITE" id="PS00107">
    <property type="entry name" value="PROTEIN_KINASE_ATP"/>
    <property type="match status" value="1"/>
</dbReference>
<dbReference type="Pfam" id="PF00069">
    <property type="entry name" value="Pkinase"/>
    <property type="match status" value="1"/>
</dbReference>
<dbReference type="InterPro" id="IPR008271">
    <property type="entry name" value="Ser/Thr_kinase_AS"/>
</dbReference>